<dbReference type="Proteomes" id="UP000182652">
    <property type="component" value="Unassembled WGS sequence"/>
</dbReference>
<keyword evidence="1" id="KW-0732">Signal</keyword>
<protein>
    <submittedName>
        <fullName evidence="3">GDSL-like Lipase/Acylhydrolase family protein</fullName>
    </submittedName>
</protein>
<dbReference type="EMBL" id="FNSN01000003">
    <property type="protein sequence ID" value="SEB82824.1"/>
    <property type="molecule type" value="Genomic_DNA"/>
</dbReference>
<dbReference type="AlphaFoldDB" id="A0A1H4MJ77"/>
<evidence type="ECO:0000259" key="2">
    <source>
        <dbReference type="Pfam" id="PF13472"/>
    </source>
</evidence>
<dbReference type="Gene3D" id="3.40.50.1110">
    <property type="entry name" value="SGNH hydrolase"/>
    <property type="match status" value="1"/>
</dbReference>
<dbReference type="CDD" id="cd00229">
    <property type="entry name" value="SGNH_hydrolase"/>
    <property type="match status" value="1"/>
</dbReference>
<sequence length="256" mass="26657">MNIAFRRVALSAAALALVAGSNIVSEKAPLSPAHTSSAQVAGSGVSAGRGTAVVDLPGPDGVRKGTALLVGDSQSAGAAGVSGEDTWPRRGLASLGYSVTWVGAGGTGYAASRPRAANYLQSYRRGVWKLPPFAPELIVLQGGGNDANQGKQLSEVSQNARQLAYLLHHRYPGSRLVMVGVLSRSANDGGGRRLVVDSLLARTAEELKIPFVDAGGWVSTYGLKNDMADGVHLKPSGHQRLTPVFAEHLSRALENR</sequence>
<dbReference type="InterPro" id="IPR051532">
    <property type="entry name" value="Ester_Hydrolysis_Enzymes"/>
</dbReference>
<name>A0A1H4MJ77_9MICC</name>
<feature type="chain" id="PRO_5039668839" evidence="1">
    <location>
        <begin position="25"/>
        <end position="256"/>
    </location>
</feature>
<dbReference type="InterPro" id="IPR036514">
    <property type="entry name" value="SGNH_hydro_sf"/>
</dbReference>
<proteinExistence type="predicted"/>
<keyword evidence="4" id="KW-1185">Reference proteome</keyword>
<dbReference type="Pfam" id="PF13472">
    <property type="entry name" value="Lipase_GDSL_2"/>
    <property type="match status" value="1"/>
</dbReference>
<accession>A0A1H4MJ77</accession>
<dbReference type="InterPro" id="IPR013830">
    <property type="entry name" value="SGNH_hydro"/>
</dbReference>
<organism evidence="3 4">
    <name type="scientific">Arthrobacter woluwensis</name>
    <dbReference type="NCBI Taxonomy" id="156980"/>
    <lineage>
        <taxon>Bacteria</taxon>
        <taxon>Bacillati</taxon>
        <taxon>Actinomycetota</taxon>
        <taxon>Actinomycetes</taxon>
        <taxon>Micrococcales</taxon>
        <taxon>Micrococcaceae</taxon>
        <taxon>Arthrobacter</taxon>
    </lineage>
</organism>
<evidence type="ECO:0000256" key="1">
    <source>
        <dbReference type="SAM" id="SignalP"/>
    </source>
</evidence>
<feature type="domain" description="SGNH hydrolase-type esterase" evidence="2">
    <location>
        <begin position="70"/>
        <end position="240"/>
    </location>
</feature>
<dbReference type="PANTHER" id="PTHR30383">
    <property type="entry name" value="THIOESTERASE 1/PROTEASE 1/LYSOPHOSPHOLIPASE L1"/>
    <property type="match status" value="1"/>
</dbReference>
<evidence type="ECO:0000313" key="3">
    <source>
        <dbReference type="EMBL" id="SEB82824.1"/>
    </source>
</evidence>
<feature type="signal peptide" evidence="1">
    <location>
        <begin position="1"/>
        <end position="24"/>
    </location>
</feature>
<dbReference type="STRING" id="156980.SAMN04489745_1359"/>
<dbReference type="SUPFAM" id="SSF52266">
    <property type="entry name" value="SGNH hydrolase"/>
    <property type="match status" value="1"/>
</dbReference>
<reference evidence="3 4" key="1">
    <citation type="submission" date="2016-10" db="EMBL/GenBank/DDBJ databases">
        <authorList>
            <person name="de Groot N.N."/>
        </authorList>
    </citation>
    <scope>NUCLEOTIDE SEQUENCE [LARGE SCALE GENOMIC DNA]</scope>
    <source>
        <strain evidence="3 4">DSM 10495</strain>
    </source>
</reference>
<keyword evidence="3" id="KW-0378">Hydrolase</keyword>
<dbReference type="RefSeq" id="WP_066211265.1">
    <property type="nucleotide sequence ID" value="NZ_FNSN01000003.1"/>
</dbReference>
<evidence type="ECO:0000313" key="4">
    <source>
        <dbReference type="Proteomes" id="UP000182652"/>
    </source>
</evidence>
<dbReference type="GO" id="GO:0016787">
    <property type="term" value="F:hydrolase activity"/>
    <property type="evidence" value="ECO:0007669"/>
    <property type="project" value="UniProtKB-KW"/>
</dbReference>
<gene>
    <name evidence="3" type="ORF">SAMN04489745_1359</name>
</gene>